<gene>
    <name evidence="3" type="ORF">BXZ70DRAFT_292162</name>
</gene>
<evidence type="ECO:0000259" key="2">
    <source>
        <dbReference type="Pfam" id="PF20151"/>
    </source>
</evidence>
<reference evidence="3" key="1">
    <citation type="journal article" date="2021" name="New Phytol.">
        <title>Evolutionary innovations through gain and loss of genes in the ectomycorrhizal Boletales.</title>
        <authorList>
            <person name="Wu G."/>
            <person name="Miyauchi S."/>
            <person name="Morin E."/>
            <person name="Kuo A."/>
            <person name="Drula E."/>
            <person name="Varga T."/>
            <person name="Kohler A."/>
            <person name="Feng B."/>
            <person name="Cao Y."/>
            <person name="Lipzen A."/>
            <person name="Daum C."/>
            <person name="Hundley H."/>
            <person name="Pangilinan J."/>
            <person name="Johnson J."/>
            <person name="Barry K."/>
            <person name="LaButti K."/>
            <person name="Ng V."/>
            <person name="Ahrendt S."/>
            <person name="Min B."/>
            <person name="Choi I.G."/>
            <person name="Park H."/>
            <person name="Plett J.M."/>
            <person name="Magnuson J."/>
            <person name="Spatafora J.W."/>
            <person name="Nagy L.G."/>
            <person name="Henrissat B."/>
            <person name="Grigoriev I.V."/>
            <person name="Yang Z.L."/>
            <person name="Xu J."/>
            <person name="Martin F.M."/>
        </authorList>
    </citation>
    <scope>NUCLEOTIDE SEQUENCE</scope>
    <source>
        <strain evidence="3">KKN 215</strain>
    </source>
</reference>
<evidence type="ECO:0000313" key="4">
    <source>
        <dbReference type="Proteomes" id="UP000813824"/>
    </source>
</evidence>
<comment type="caution">
    <text evidence="3">The sequence shown here is derived from an EMBL/GenBank/DDBJ whole genome shotgun (WGS) entry which is preliminary data.</text>
</comment>
<dbReference type="OrthoDB" id="2549021at2759"/>
<evidence type="ECO:0000313" key="3">
    <source>
        <dbReference type="EMBL" id="KAH8099316.1"/>
    </source>
</evidence>
<feature type="transmembrane region" description="Helical" evidence="1">
    <location>
        <begin position="216"/>
        <end position="238"/>
    </location>
</feature>
<keyword evidence="4" id="KW-1185">Reference proteome</keyword>
<keyword evidence="1" id="KW-0472">Membrane</keyword>
<feature type="transmembrane region" description="Helical" evidence="1">
    <location>
        <begin position="114"/>
        <end position="133"/>
    </location>
</feature>
<feature type="domain" description="DUF6533" evidence="2">
    <location>
        <begin position="20"/>
        <end position="61"/>
    </location>
</feature>
<feature type="transmembrane region" description="Helical" evidence="1">
    <location>
        <begin position="163"/>
        <end position="182"/>
    </location>
</feature>
<evidence type="ECO:0000256" key="1">
    <source>
        <dbReference type="SAM" id="Phobius"/>
    </source>
</evidence>
<proteinExistence type="predicted"/>
<dbReference type="Pfam" id="PF20151">
    <property type="entry name" value="DUF6533"/>
    <property type="match status" value="1"/>
</dbReference>
<feature type="transmembrane region" description="Helical" evidence="1">
    <location>
        <begin position="51"/>
        <end position="72"/>
    </location>
</feature>
<dbReference type="Proteomes" id="UP000813824">
    <property type="component" value="Unassembled WGS sequence"/>
</dbReference>
<keyword evidence="1" id="KW-0812">Transmembrane</keyword>
<keyword evidence="1" id="KW-1133">Transmembrane helix</keyword>
<sequence>MPDSIETAQHFIFVTQIHFCAMYAVVLWDWALGLPREWRFIWKTSWTPVKVAYLFCRYWVIAVVPYLLWAFCVDHSRETCERIYKIPVALAMWNQVSAEVILLIRTYAFFNRNIYILTFLLSALAGLVAYQLFVDVAEMLPLPFLNGDMGPCLPMSRPHSAHLLGFFIAPLLYDTIVTVMTVSKAIMIRRRSGGPSSRLIQTFLREGTSYMRCHRFVGLTVVTSGVFYYLLISVANLINGIFYLQPRQTISAICIPLSVMLAPVLACRLILDLRERGSETVTHSTGTIAFTAGVTSTKSSPGSPFSGLGIPMHASRTSSKGLVRPNGVILSTVGSIDPNGLEMDSMDSKVGDVEGGYRNEVSFSHGVGGIRVDVERTTM</sequence>
<protein>
    <recommendedName>
        <fullName evidence="2">DUF6533 domain-containing protein</fullName>
    </recommendedName>
</protein>
<organism evidence="3 4">
    <name type="scientific">Cristinia sonorae</name>
    <dbReference type="NCBI Taxonomy" id="1940300"/>
    <lineage>
        <taxon>Eukaryota</taxon>
        <taxon>Fungi</taxon>
        <taxon>Dikarya</taxon>
        <taxon>Basidiomycota</taxon>
        <taxon>Agaricomycotina</taxon>
        <taxon>Agaricomycetes</taxon>
        <taxon>Agaricomycetidae</taxon>
        <taxon>Agaricales</taxon>
        <taxon>Pleurotineae</taxon>
        <taxon>Stephanosporaceae</taxon>
        <taxon>Cristinia</taxon>
    </lineage>
</organism>
<dbReference type="InterPro" id="IPR045340">
    <property type="entry name" value="DUF6533"/>
</dbReference>
<dbReference type="AlphaFoldDB" id="A0A8K0XNV7"/>
<feature type="transmembrane region" description="Helical" evidence="1">
    <location>
        <begin position="12"/>
        <end position="31"/>
    </location>
</feature>
<dbReference type="EMBL" id="JAEVFJ010000020">
    <property type="protein sequence ID" value="KAH8099316.1"/>
    <property type="molecule type" value="Genomic_DNA"/>
</dbReference>
<name>A0A8K0XNV7_9AGAR</name>
<feature type="transmembrane region" description="Helical" evidence="1">
    <location>
        <begin position="250"/>
        <end position="271"/>
    </location>
</feature>
<accession>A0A8K0XNV7</accession>